<evidence type="ECO:0008006" key="8">
    <source>
        <dbReference type="Google" id="ProtNLM"/>
    </source>
</evidence>
<protein>
    <recommendedName>
        <fullName evidence="8">PQ-loop-domain-containing protein</fullName>
    </recommendedName>
</protein>
<dbReference type="GO" id="GO:0015174">
    <property type="term" value="F:basic amino acid transmembrane transporter activity"/>
    <property type="evidence" value="ECO:0007669"/>
    <property type="project" value="TreeGrafter"/>
</dbReference>
<evidence type="ECO:0000256" key="3">
    <source>
        <dbReference type="ARBA" id="ARBA00022989"/>
    </source>
</evidence>
<sequence>MWEHCSPGAVHFIEQHFRDCVYTTPQLIGFCLGLASIALWITAQLPQFIDNYRRQSAEALSVWFLAQWFLGDTLNLLGALLNGQQLATTVMLACYFVLSDVVMLCQFLYYTALQRQRDAYARRMRAKALKHGGQGSHSSNHHHHHHSRHHTGGLASGQSSSHRIHSSSTQLGSGEPSIGPIIQPALLLGSSGGGASGDAQATLTGTFARTSASSSPFAAYAGVPAPVEPPSHGPIIQGQQQQGGPTAGKMVIAAVVSASALSLGFMGTAAVWQGGLHAPPASDPKPVLPQGAAYTSQQSGRLDPDHRQQHHQQQQQAASGSWLGGTSEKWEEWEQVLGTAFGFAAALLYLGSRVSQIWKNWSRKSAEGLSVAMFCFTIAANTCTGSSILLRVTSWEQVNEQLPWVLSAFGTVLFDVVIFRQALVYGRAQAEAEAAEAAHHHHHHHHHRHRSKTHASDQAGVQQPLLESA</sequence>
<evidence type="ECO:0000256" key="1">
    <source>
        <dbReference type="ARBA" id="ARBA00004141"/>
    </source>
</evidence>
<feature type="transmembrane region" description="Helical" evidence="6">
    <location>
        <begin position="87"/>
        <end position="113"/>
    </location>
</feature>
<dbReference type="PANTHER" id="PTHR16201">
    <property type="entry name" value="SEVEN TRANSMEMBRANE PROTEIN 1-RELATED"/>
    <property type="match status" value="1"/>
</dbReference>
<evidence type="ECO:0000256" key="4">
    <source>
        <dbReference type="ARBA" id="ARBA00023136"/>
    </source>
</evidence>
<keyword evidence="4 6" id="KW-0472">Membrane</keyword>
<feature type="compositionally biased region" description="Basic residues" evidence="5">
    <location>
        <begin position="139"/>
        <end position="151"/>
    </location>
</feature>
<feature type="region of interest" description="Disordered" evidence="5">
    <location>
        <begin position="124"/>
        <end position="176"/>
    </location>
</feature>
<feature type="transmembrane region" description="Helical" evidence="6">
    <location>
        <begin position="250"/>
        <end position="272"/>
    </location>
</feature>
<proteinExistence type="predicted"/>
<feature type="region of interest" description="Disordered" evidence="5">
    <location>
        <begin position="435"/>
        <end position="461"/>
    </location>
</feature>
<evidence type="ECO:0000256" key="6">
    <source>
        <dbReference type="SAM" id="Phobius"/>
    </source>
</evidence>
<dbReference type="GO" id="GO:0098852">
    <property type="term" value="C:lytic vacuole membrane"/>
    <property type="evidence" value="ECO:0007669"/>
    <property type="project" value="UniProtKB-ARBA"/>
</dbReference>
<dbReference type="AlphaFoldDB" id="A0A7S0WZU9"/>
<comment type="subcellular location">
    <subcellularLocation>
        <location evidence="1">Membrane</location>
        <topology evidence="1">Multi-pass membrane protein</topology>
    </subcellularLocation>
</comment>
<gene>
    <name evidence="7" type="ORF">CLEI1391_LOCUS17831</name>
</gene>
<name>A0A7S0WZU9_9CHLO</name>
<dbReference type="PANTHER" id="PTHR16201:SF34">
    <property type="entry name" value="LYSOSOMAL AMINO ACID TRANSPORTER 1"/>
    <property type="match status" value="1"/>
</dbReference>
<evidence type="ECO:0000256" key="5">
    <source>
        <dbReference type="SAM" id="MobiDB-lite"/>
    </source>
</evidence>
<feature type="compositionally biased region" description="Low complexity" evidence="5">
    <location>
        <begin position="152"/>
        <end position="161"/>
    </location>
</feature>
<evidence type="ECO:0000313" key="7">
    <source>
        <dbReference type="EMBL" id="CAD8693648.1"/>
    </source>
</evidence>
<feature type="region of interest" description="Disordered" evidence="5">
    <location>
        <begin position="281"/>
        <end position="324"/>
    </location>
</feature>
<feature type="compositionally biased region" description="Basic residues" evidence="5">
    <location>
        <begin position="439"/>
        <end position="453"/>
    </location>
</feature>
<feature type="transmembrane region" description="Helical" evidence="6">
    <location>
        <begin position="60"/>
        <end position="81"/>
    </location>
</feature>
<accession>A0A7S0WZU9</accession>
<dbReference type="EMBL" id="HBFB01031811">
    <property type="protein sequence ID" value="CAD8693648.1"/>
    <property type="molecule type" value="Transcribed_RNA"/>
</dbReference>
<dbReference type="InterPro" id="IPR006603">
    <property type="entry name" value="PQ-loop_rpt"/>
</dbReference>
<feature type="transmembrane region" description="Helical" evidence="6">
    <location>
        <begin position="27"/>
        <end position="48"/>
    </location>
</feature>
<evidence type="ECO:0000256" key="2">
    <source>
        <dbReference type="ARBA" id="ARBA00022692"/>
    </source>
</evidence>
<feature type="transmembrane region" description="Helical" evidence="6">
    <location>
        <begin position="371"/>
        <end position="390"/>
    </location>
</feature>
<feature type="transmembrane region" description="Helical" evidence="6">
    <location>
        <begin position="333"/>
        <end position="350"/>
    </location>
</feature>
<dbReference type="Pfam" id="PF04193">
    <property type="entry name" value="PQ-loop"/>
    <property type="match status" value="2"/>
</dbReference>
<reference evidence="7" key="1">
    <citation type="submission" date="2021-01" db="EMBL/GenBank/DDBJ databases">
        <authorList>
            <person name="Corre E."/>
            <person name="Pelletier E."/>
            <person name="Niang G."/>
            <person name="Scheremetjew M."/>
            <person name="Finn R."/>
            <person name="Kale V."/>
            <person name="Holt S."/>
            <person name="Cochrane G."/>
            <person name="Meng A."/>
            <person name="Brown T."/>
            <person name="Cohen L."/>
        </authorList>
    </citation>
    <scope>NUCLEOTIDE SEQUENCE</scope>
    <source>
        <strain evidence="7">SAG 11-49</strain>
    </source>
</reference>
<keyword evidence="2 6" id="KW-0812">Transmembrane</keyword>
<feature type="transmembrane region" description="Helical" evidence="6">
    <location>
        <begin position="402"/>
        <end position="419"/>
    </location>
</feature>
<keyword evidence="3 6" id="KW-1133">Transmembrane helix</keyword>
<dbReference type="SMART" id="SM00679">
    <property type="entry name" value="CTNS"/>
    <property type="match status" value="2"/>
</dbReference>
<dbReference type="InterPro" id="IPR051415">
    <property type="entry name" value="LAAT-1"/>
</dbReference>
<dbReference type="Gene3D" id="1.20.1280.290">
    <property type="match status" value="2"/>
</dbReference>
<dbReference type="FunFam" id="1.20.1280.290:FF:000009">
    <property type="entry name" value="PQ loop repeat family protein"/>
    <property type="match status" value="1"/>
</dbReference>
<organism evidence="7">
    <name type="scientific">Chlamydomonas leiostraca</name>
    <dbReference type="NCBI Taxonomy" id="1034604"/>
    <lineage>
        <taxon>Eukaryota</taxon>
        <taxon>Viridiplantae</taxon>
        <taxon>Chlorophyta</taxon>
        <taxon>core chlorophytes</taxon>
        <taxon>Chlorophyceae</taxon>
        <taxon>CS clade</taxon>
        <taxon>Chlamydomonadales</taxon>
        <taxon>Chlamydomonadaceae</taxon>
        <taxon>Chlamydomonas</taxon>
    </lineage>
</organism>